<evidence type="ECO:0000259" key="1">
    <source>
        <dbReference type="Pfam" id="PF05076"/>
    </source>
</evidence>
<dbReference type="KEGG" id="cmd:B841_04500"/>
<protein>
    <submittedName>
        <fullName evidence="2">Suppressor of fused protein</fullName>
    </submittedName>
</protein>
<proteinExistence type="predicted"/>
<dbReference type="Proteomes" id="UP000015388">
    <property type="component" value="Chromosome"/>
</dbReference>
<dbReference type="PANTHER" id="PTHR10928:SF2">
    <property type="entry name" value="SUPPRESSOR OF FUSED HOMOLOG"/>
    <property type="match status" value="1"/>
</dbReference>
<evidence type="ECO:0000313" key="2">
    <source>
        <dbReference type="EMBL" id="AGS34377.1"/>
    </source>
</evidence>
<dbReference type="STRING" id="1224163.B841_04500"/>
<dbReference type="PANTHER" id="PTHR10928">
    <property type="entry name" value="SUPPRESSOR OF FUSED"/>
    <property type="match status" value="1"/>
</dbReference>
<dbReference type="InterPro" id="IPR007768">
    <property type="entry name" value="Suppressor_of_fused"/>
</dbReference>
<dbReference type="GO" id="GO:0005737">
    <property type="term" value="C:cytoplasm"/>
    <property type="evidence" value="ECO:0007669"/>
    <property type="project" value="TreeGrafter"/>
</dbReference>
<dbReference type="InterPro" id="IPR020941">
    <property type="entry name" value="SUFU-like_domain"/>
</dbReference>
<feature type="domain" description="Suppressor of fused-like" evidence="1">
    <location>
        <begin position="52"/>
        <end position="198"/>
    </location>
</feature>
<evidence type="ECO:0000313" key="3">
    <source>
        <dbReference type="Proteomes" id="UP000015388"/>
    </source>
</evidence>
<dbReference type="SUPFAM" id="SSF103359">
    <property type="entry name" value="Suppressor of Fused, N-terminal domain"/>
    <property type="match status" value="1"/>
</dbReference>
<dbReference type="eggNOG" id="ENOG502Z7T1">
    <property type="taxonomic scope" value="Bacteria"/>
</dbReference>
<reference evidence="2 3" key="1">
    <citation type="submission" date="2012-11" db="EMBL/GenBank/DDBJ databases">
        <title>The complete genome sequence of Corynebacterium maris Coryn-1 (=DSM 45190).</title>
        <authorList>
            <person name="Schaffert L."/>
            <person name="Albersmeier A."/>
            <person name="Kalinowski J."/>
            <person name="Ruckert C."/>
        </authorList>
    </citation>
    <scope>NUCLEOTIDE SEQUENCE [LARGE SCALE GENOMIC DNA]</scope>
    <source>
        <strain evidence="3">Coryn-1</strain>
    </source>
</reference>
<dbReference type="HOGENOM" id="CLU_033906_0_0_11"/>
<sequence length="337" mass="36142">MPEEQSNADKRREFILLSLRDRYPGQEGFRLPVPAGVVEDVLAYAVPEPVGGAAPHWHYVTRGLSDAPASQGVELTMRVAASTDGTGTPPLWPVDLLTYLANYVADHGHPILPNHHLDMQGPIAGEEEPGGGTEPLTAAVFSPDPALTSSNRSAGTVVFNQLIGITARDLRDALGWRTEKFIDLLTGAYPLGVTVVGRPSLRAHARLATRIDEGTAKEGSSTSHGVADRLEQKYVDGRLRLAMGPVAVEAVLSAQRTRLGFEREFTLVGPGPAVRFLPAQDTPRASVDPAGDGLIEVTRTVSDEIRARLDASPGTYELTTVNVTIEVIEADPHPKMM</sequence>
<dbReference type="AlphaFoldDB" id="S5STJ5"/>
<accession>S5STJ5</accession>
<name>S5STJ5_9CORY</name>
<dbReference type="InterPro" id="IPR037181">
    <property type="entry name" value="SUFU_N"/>
</dbReference>
<organism evidence="2 3">
    <name type="scientific">Corynebacterium maris DSM 45190</name>
    <dbReference type="NCBI Taxonomy" id="1224163"/>
    <lineage>
        <taxon>Bacteria</taxon>
        <taxon>Bacillati</taxon>
        <taxon>Actinomycetota</taxon>
        <taxon>Actinomycetes</taxon>
        <taxon>Mycobacteriales</taxon>
        <taxon>Corynebacteriaceae</taxon>
        <taxon>Corynebacterium</taxon>
    </lineage>
</organism>
<dbReference type="PATRIC" id="fig|1224163.3.peg.899"/>
<dbReference type="Pfam" id="PF05076">
    <property type="entry name" value="SUFU"/>
    <property type="match status" value="1"/>
</dbReference>
<gene>
    <name evidence="2" type="ORF">B841_04500</name>
</gene>
<dbReference type="EMBL" id="CP003924">
    <property type="protein sequence ID" value="AGS34377.1"/>
    <property type="molecule type" value="Genomic_DNA"/>
</dbReference>
<keyword evidence="3" id="KW-1185">Reference proteome</keyword>